<evidence type="ECO:0000313" key="2">
    <source>
        <dbReference type="EMBL" id="HGT70903.1"/>
    </source>
</evidence>
<keyword evidence="1" id="KW-1133">Transmembrane helix</keyword>
<organism evidence="2">
    <name type="scientific">candidate division CPR3 bacterium</name>
    <dbReference type="NCBI Taxonomy" id="2268181"/>
    <lineage>
        <taxon>Bacteria</taxon>
        <taxon>Bacteria division CPR3</taxon>
    </lineage>
</organism>
<name>A0A7C4R5Z6_UNCC3</name>
<gene>
    <name evidence="2" type="ORF">ENT43_01445</name>
</gene>
<proteinExistence type="predicted"/>
<dbReference type="EMBL" id="DSYQ01000005">
    <property type="protein sequence ID" value="HGT70903.1"/>
    <property type="molecule type" value="Genomic_DNA"/>
</dbReference>
<keyword evidence="1" id="KW-0812">Transmembrane</keyword>
<sequence>MKKILLIMVFIAVFSLMPKKALGAITDPVDLFNKTEEAIQSVTSALISVGAFVAIFYIITGGIKYMLAAGNPTKQAEATKTLNSAIIGFALLITAASFFVFFIKLIEYDRFTENFQNAQLNIENTP</sequence>
<dbReference type="InterPro" id="IPR043993">
    <property type="entry name" value="T4SS_pilin"/>
</dbReference>
<accession>A0A7C4R5Z6</accession>
<feature type="transmembrane region" description="Helical" evidence="1">
    <location>
        <begin position="39"/>
        <end position="60"/>
    </location>
</feature>
<evidence type="ECO:0000256" key="1">
    <source>
        <dbReference type="SAM" id="Phobius"/>
    </source>
</evidence>
<comment type="caution">
    <text evidence="2">The sequence shown here is derived from an EMBL/GenBank/DDBJ whole genome shotgun (WGS) entry which is preliminary data.</text>
</comment>
<reference evidence="2" key="1">
    <citation type="journal article" date="2020" name="mSystems">
        <title>Genome- and Community-Level Interaction Insights into Carbon Utilization and Element Cycling Functions of Hydrothermarchaeota in Hydrothermal Sediment.</title>
        <authorList>
            <person name="Zhou Z."/>
            <person name="Liu Y."/>
            <person name="Xu W."/>
            <person name="Pan J."/>
            <person name="Luo Z.H."/>
            <person name="Li M."/>
        </authorList>
    </citation>
    <scope>NUCLEOTIDE SEQUENCE [LARGE SCALE GENOMIC DNA]</scope>
    <source>
        <strain evidence="2">SpSt-579</strain>
    </source>
</reference>
<dbReference type="Pfam" id="PF18895">
    <property type="entry name" value="T4SS_pilin"/>
    <property type="match status" value="1"/>
</dbReference>
<keyword evidence="1" id="KW-0472">Membrane</keyword>
<feature type="transmembrane region" description="Helical" evidence="1">
    <location>
        <begin position="81"/>
        <end position="103"/>
    </location>
</feature>
<dbReference type="AlphaFoldDB" id="A0A7C4R5Z6"/>
<protein>
    <submittedName>
        <fullName evidence="2">Uncharacterized protein</fullName>
    </submittedName>
</protein>